<dbReference type="SUPFAM" id="SSF102198">
    <property type="entry name" value="Putative cyclase"/>
    <property type="match status" value="1"/>
</dbReference>
<dbReference type="RefSeq" id="WP_270045357.1">
    <property type="nucleotide sequence ID" value="NZ_JAPDOD010000058.1"/>
</dbReference>
<reference evidence="1" key="1">
    <citation type="submission" date="2022-10" db="EMBL/GenBank/DDBJ databases">
        <title>The WGS of Solirubrobacter ginsenosidimutans DSM 21036.</title>
        <authorList>
            <person name="Jiang Z."/>
        </authorList>
    </citation>
    <scope>NUCLEOTIDE SEQUENCE</scope>
    <source>
        <strain evidence="1">DSM 21036</strain>
    </source>
</reference>
<sequence>MSLLDALGGARAYDLEQPRFAGAPVWPAHEPGVILNLHRRHERDAAEARTSASALLVMTEHSGTHIDALCHQAYEGRLHGGVEVDGRVQTPVGFTALGIDTVAPIVTRGVLLDVAPGGRCDDGYRVSASDLETAAAGLSLRPGDVVLVRLGSGALWADRPAYLRAGGITAEASRWLAARGPCAVGADNVAWDVPDDRDPELGSLPGHTILIVQSGIHIIESLFLEDLAADGVREFAFVCLPLKLRGGTGSPVRPIALT</sequence>
<organism evidence="1 2">
    <name type="scientific">Solirubrobacter ginsenosidimutans</name>
    <dbReference type="NCBI Taxonomy" id="490573"/>
    <lineage>
        <taxon>Bacteria</taxon>
        <taxon>Bacillati</taxon>
        <taxon>Actinomycetota</taxon>
        <taxon>Thermoleophilia</taxon>
        <taxon>Solirubrobacterales</taxon>
        <taxon>Solirubrobacteraceae</taxon>
        <taxon>Solirubrobacter</taxon>
    </lineage>
</organism>
<evidence type="ECO:0000313" key="2">
    <source>
        <dbReference type="Proteomes" id="UP001149140"/>
    </source>
</evidence>
<gene>
    <name evidence="1" type="ORF">OM076_37885</name>
</gene>
<dbReference type="PANTHER" id="PTHR34861">
    <property type="match status" value="1"/>
</dbReference>
<proteinExistence type="predicted"/>
<comment type="caution">
    <text evidence="1">The sequence shown here is derived from an EMBL/GenBank/DDBJ whole genome shotgun (WGS) entry which is preliminary data.</text>
</comment>
<dbReference type="GO" id="GO:0019441">
    <property type="term" value="P:L-tryptophan catabolic process to kynurenine"/>
    <property type="evidence" value="ECO:0007669"/>
    <property type="project" value="InterPro"/>
</dbReference>
<dbReference type="Proteomes" id="UP001149140">
    <property type="component" value="Unassembled WGS sequence"/>
</dbReference>
<evidence type="ECO:0000313" key="1">
    <source>
        <dbReference type="EMBL" id="MDA0166097.1"/>
    </source>
</evidence>
<dbReference type="GO" id="GO:0004061">
    <property type="term" value="F:arylformamidase activity"/>
    <property type="evidence" value="ECO:0007669"/>
    <property type="project" value="InterPro"/>
</dbReference>
<dbReference type="AlphaFoldDB" id="A0A9X3S5Y8"/>
<accession>A0A9X3S5Y8</accession>
<keyword evidence="2" id="KW-1185">Reference proteome</keyword>
<dbReference type="EMBL" id="JAPDOD010000058">
    <property type="protein sequence ID" value="MDA0166097.1"/>
    <property type="molecule type" value="Genomic_DNA"/>
</dbReference>
<name>A0A9X3S5Y8_9ACTN</name>
<dbReference type="InterPro" id="IPR007325">
    <property type="entry name" value="KFase/CYL"/>
</dbReference>
<dbReference type="PANTHER" id="PTHR34861:SF10">
    <property type="entry name" value="CYCLASE"/>
    <property type="match status" value="1"/>
</dbReference>
<dbReference type="Gene3D" id="3.50.30.50">
    <property type="entry name" value="Putative cyclase"/>
    <property type="match status" value="1"/>
</dbReference>
<dbReference type="InterPro" id="IPR037175">
    <property type="entry name" value="KFase_sf"/>
</dbReference>
<dbReference type="Pfam" id="PF04199">
    <property type="entry name" value="Cyclase"/>
    <property type="match status" value="1"/>
</dbReference>
<protein>
    <submittedName>
        <fullName evidence="1">Cyclase family protein</fullName>
    </submittedName>
</protein>